<evidence type="ECO:0000313" key="3">
    <source>
        <dbReference type="Proteomes" id="UP000320085"/>
    </source>
</evidence>
<organism evidence="2 3">
    <name type="scientific">Humibacillus xanthopallidus</name>
    <dbReference type="NCBI Taxonomy" id="412689"/>
    <lineage>
        <taxon>Bacteria</taxon>
        <taxon>Bacillati</taxon>
        <taxon>Actinomycetota</taxon>
        <taxon>Actinomycetes</taxon>
        <taxon>Micrococcales</taxon>
        <taxon>Intrasporangiaceae</taxon>
        <taxon>Humibacillus</taxon>
    </lineage>
</organism>
<name>A0A543PL74_9MICO</name>
<sequence length="167" mass="17182">MSHRKTRRVGTAAALVVLGAMAGAGAAGASDFTVDFPVGTACNFPLRVDGTGGNRIDRTFTDEAGNLVRILSTGTGFALTFTNLSTGKTLSLPSNGAVTRTTPLAGGLTRNVLTGHNVLFLYPSDVPAGPSTTLFTGRAVFTATPSSDYTLLETHGTSRDLCAELSD</sequence>
<dbReference type="Proteomes" id="UP000320085">
    <property type="component" value="Unassembled WGS sequence"/>
</dbReference>
<proteinExistence type="predicted"/>
<gene>
    <name evidence="2" type="ORF">FHX52_4041</name>
</gene>
<feature type="chain" id="PRO_5021710630" evidence="1">
    <location>
        <begin position="30"/>
        <end position="167"/>
    </location>
</feature>
<feature type="signal peptide" evidence="1">
    <location>
        <begin position="1"/>
        <end position="29"/>
    </location>
</feature>
<comment type="caution">
    <text evidence="2">The sequence shown here is derived from an EMBL/GenBank/DDBJ whole genome shotgun (WGS) entry which is preliminary data.</text>
</comment>
<protein>
    <submittedName>
        <fullName evidence="2">Uncharacterized protein</fullName>
    </submittedName>
</protein>
<keyword evidence="1" id="KW-0732">Signal</keyword>
<accession>A0A543PL74</accession>
<reference evidence="2 3" key="1">
    <citation type="submission" date="2019-06" db="EMBL/GenBank/DDBJ databases">
        <title>Sequencing the genomes of 1000 actinobacteria strains.</title>
        <authorList>
            <person name="Klenk H.-P."/>
        </authorList>
    </citation>
    <scope>NUCLEOTIDE SEQUENCE [LARGE SCALE GENOMIC DNA]</scope>
    <source>
        <strain evidence="2 3">DSM 21776</strain>
    </source>
</reference>
<evidence type="ECO:0000256" key="1">
    <source>
        <dbReference type="SAM" id="SignalP"/>
    </source>
</evidence>
<dbReference type="AlphaFoldDB" id="A0A543PL74"/>
<dbReference type="EMBL" id="VFQF01000003">
    <property type="protein sequence ID" value="TQN44820.1"/>
    <property type="molecule type" value="Genomic_DNA"/>
</dbReference>
<evidence type="ECO:0000313" key="2">
    <source>
        <dbReference type="EMBL" id="TQN44820.1"/>
    </source>
</evidence>